<gene>
    <name evidence="2" type="ordered locus">Bind_0553</name>
</gene>
<dbReference type="PANTHER" id="PTHR30024:SF21">
    <property type="entry name" value="ABC TRANSPORTER SUBSTRATE-BINDING PROTEIN"/>
    <property type="match status" value="1"/>
</dbReference>
<dbReference type="Proteomes" id="UP000001695">
    <property type="component" value="Chromosome"/>
</dbReference>
<reference evidence="3" key="1">
    <citation type="submission" date="2008-03" db="EMBL/GenBank/DDBJ databases">
        <title>Complete sequence of chromosome of Beijerinckia indica subsp. indica ATCC 9039.</title>
        <authorList>
            <consortium name="US DOE Joint Genome Institute"/>
            <person name="Copeland A."/>
            <person name="Lucas S."/>
            <person name="Lapidus A."/>
            <person name="Glavina del Rio T."/>
            <person name="Dalin E."/>
            <person name="Tice H."/>
            <person name="Bruce D."/>
            <person name="Goodwin L."/>
            <person name="Pitluck S."/>
            <person name="LaButti K."/>
            <person name="Schmutz J."/>
            <person name="Larimer F."/>
            <person name="Land M."/>
            <person name="Hauser L."/>
            <person name="Kyrpides N."/>
            <person name="Mikhailova N."/>
            <person name="Dunfield P.F."/>
            <person name="Dedysh S.N."/>
            <person name="Liesack W."/>
            <person name="Saw J.H."/>
            <person name="Alam M."/>
            <person name="Chen Y."/>
            <person name="Murrell J.C."/>
            <person name="Richardson P."/>
        </authorList>
    </citation>
    <scope>NUCLEOTIDE SEQUENCE [LARGE SCALE GENOMIC DNA]</scope>
    <source>
        <strain evidence="3">ATCC 9039 / DSM 1715 / NCIMB 8712</strain>
    </source>
</reference>
<dbReference type="CDD" id="cd13555">
    <property type="entry name" value="PBP2_sulfate_ester_like"/>
    <property type="match status" value="1"/>
</dbReference>
<name>B2IF14_BEII9</name>
<evidence type="ECO:0000259" key="1">
    <source>
        <dbReference type="Pfam" id="PF09084"/>
    </source>
</evidence>
<accession>B2IF14</accession>
<organism evidence="2 3">
    <name type="scientific">Beijerinckia indica subsp. indica (strain ATCC 9039 / DSM 1715 / NCIMB 8712)</name>
    <dbReference type="NCBI Taxonomy" id="395963"/>
    <lineage>
        <taxon>Bacteria</taxon>
        <taxon>Pseudomonadati</taxon>
        <taxon>Pseudomonadota</taxon>
        <taxon>Alphaproteobacteria</taxon>
        <taxon>Hyphomicrobiales</taxon>
        <taxon>Beijerinckiaceae</taxon>
        <taxon>Beijerinckia</taxon>
    </lineage>
</organism>
<reference evidence="2 3" key="2">
    <citation type="journal article" date="2010" name="J. Bacteriol.">
        <title>Complete genome sequence of Beijerinckia indica subsp. indica.</title>
        <authorList>
            <person name="Tamas I."/>
            <person name="Dedysh S.N."/>
            <person name="Liesack W."/>
            <person name="Stott M.B."/>
            <person name="Alam M."/>
            <person name="Murrell J.C."/>
            <person name="Dunfield P.F."/>
        </authorList>
    </citation>
    <scope>NUCLEOTIDE SEQUENCE [LARGE SCALE GENOMIC DNA]</scope>
    <source>
        <strain evidence="3">ATCC 9039 / DSM 1715 / NCIMB 8712</strain>
    </source>
</reference>
<dbReference type="SUPFAM" id="SSF53850">
    <property type="entry name" value="Periplasmic binding protein-like II"/>
    <property type="match status" value="1"/>
</dbReference>
<dbReference type="STRING" id="395963.Bind_0553"/>
<keyword evidence="3" id="KW-1185">Reference proteome</keyword>
<dbReference type="Pfam" id="PF09084">
    <property type="entry name" value="NMT1"/>
    <property type="match status" value="1"/>
</dbReference>
<dbReference type="PANTHER" id="PTHR30024">
    <property type="entry name" value="ALIPHATIC SULFONATES-BINDING PROTEIN-RELATED"/>
    <property type="match status" value="1"/>
</dbReference>
<evidence type="ECO:0000313" key="3">
    <source>
        <dbReference type="Proteomes" id="UP000001695"/>
    </source>
</evidence>
<dbReference type="eggNOG" id="COG0715">
    <property type="taxonomic scope" value="Bacteria"/>
</dbReference>
<dbReference type="KEGG" id="bid:Bind_0553"/>
<evidence type="ECO:0000313" key="2">
    <source>
        <dbReference type="EMBL" id="ACB94205.1"/>
    </source>
</evidence>
<dbReference type="OrthoDB" id="9806288at2"/>
<dbReference type="Gene3D" id="3.40.190.10">
    <property type="entry name" value="Periplasmic binding protein-like II"/>
    <property type="match status" value="2"/>
</dbReference>
<dbReference type="EMBL" id="CP001016">
    <property type="protein sequence ID" value="ACB94205.1"/>
    <property type="molecule type" value="Genomic_DNA"/>
</dbReference>
<feature type="domain" description="SsuA/THI5-like" evidence="1">
    <location>
        <begin position="95"/>
        <end position="268"/>
    </location>
</feature>
<dbReference type="InterPro" id="IPR015168">
    <property type="entry name" value="SsuA/THI5"/>
</dbReference>
<dbReference type="AlphaFoldDB" id="B2IF14"/>
<dbReference type="HOGENOM" id="CLU_028871_12_2_5"/>
<protein>
    <submittedName>
        <fullName evidence="2">Sulfate ester transport system substrate-binding protein</fullName>
    </submittedName>
</protein>
<sequence>MPIHNRRGFGHKRGGVFSTLLPSIILLALFFASMNAAEALTIRIGVAATGVGNRQFVGSGTIAVLHSEHYLEEEFKNDPDIKIEWFFFKGAGPAVNEALVNKQLDFAMQGDLPAIIGRANGLKTKLLAANDVRANIYLAVASKSGVTTIEDLKGRKVAQFRGTNMQIPVDKILAAHGLKETDIKFINMDVGTTAAALASGDIDAAFGQADFIDYEQKGIAKIIYSTKGDDLGFTRHSHVLVTEDFEQAHPEITARIIKSWVKAAAWASDENHRDALYEIWGRSGYPLEIFRADFQDVPLKSRLSPLIDDFLVAAYATKINEAKAYRLLRNTTTVDGWFEPKYLKQALQDLGLDHYWTPNDAAGQPIVTQ</sequence>
<proteinExistence type="predicted"/>